<feature type="chain" id="PRO_5046717285" evidence="1">
    <location>
        <begin position="21"/>
        <end position="209"/>
    </location>
</feature>
<dbReference type="Proteomes" id="UP001630969">
    <property type="component" value="Unassembled WGS sequence"/>
</dbReference>
<dbReference type="RefSeq" id="WP_408790957.1">
    <property type="nucleotide sequence ID" value="NZ_JBGXBU010000005.1"/>
</dbReference>
<comment type="caution">
    <text evidence="2">The sequence shown here is derived from an EMBL/GenBank/DDBJ whole genome shotgun (WGS) entry which is preliminary data.</text>
</comment>
<keyword evidence="1" id="KW-0732">Signal</keyword>
<dbReference type="GeneID" id="97220965"/>
<proteinExistence type="predicted"/>
<accession>A0ABW9GS95</accession>
<gene>
    <name evidence="2" type="ORF">ACEUDJ_14215</name>
</gene>
<keyword evidence="3" id="KW-1185">Reference proteome</keyword>
<evidence type="ECO:0000313" key="2">
    <source>
        <dbReference type="EMBL" id="MFM4894013.1"/>
    </source>
</evidence>
<reference evidence="2 3" key="1">
    <citation type="submission" date="2024-09" db="EMBL/GenBank/DDBJ databases">
        <title>Aeromonas strains Genome sequencing and assembly.</title>
        <authorList>
            <person name="Hu X."/>
            <person name="Tang B."/>
        </authorList>
    </citation>
    <scope>NUCLEOTIDE SEQUENCE [LARGE SCALE GENOMIC DNA]</scope>
    <source>
        <strain evidence="2 3">NB23SCDHY001</strain>
    </source>
</reference>
<sequence length="209" mass="23397">MKKTLLAASLLALMSTSAMAADDWRFAAGTDIWNAQGSGRVDDVGTRDGFDDNYNWSGYLQLEHGIILLPNAKFEISDLSTSGGAFDNELQAYDLSLYYRLFNNDLFQIDLGLTGRRYEGDFNTANDSYHEDVLMAYAGTELRIPGTGFSAFGDARVQDADNYDYRLGGAYKFSSLPLKLRAGWRQVDMDFDRVDQRVDGWFAGAEFTF</sequence>
<evidence type="ECO:0000256" key="1">
    <source>
        <dbReference type="SAM" id="SignalP"/>
    </source>
</evidence>
<name>A0ABW9GS95_9GAMM</name>
<feature type="signal peptide" evidence="1">
    <location>
        <begin position="1"/>
        <end position="20"/>
    </location>
</feature>
<protein>
    <submittedName>
        <fullName evidence="2">TIGR04219 family outer membrane beta-barrel protein</fullName>
    </submittedName>
</protein>
<dbReference type="InterPro" id="IPR026387">
    <property type="entry name" value="OMP_w_GlyGly"/>
</dbReference>
<dbReference type="EMBL" id="JBGXBU010000005">
    <property type="protein sequence ID" value="MFM4894013.1"/>
    <property type="molecule type" value="Genomic_DNA"/>
</dbReference>
<evidence type="ECO:0000313" key="3">
    <source>
        <dbReference type="Proteomes" id="UP001630969"/>
    </source>
</evidence>
<organism evidence="2 3">
    <name type="scientific">Aeromonas bivalvium</name>
    <dbReference type="NCBI Taxonomy" id="440079"/>
    <lineage>
        <taxon>Bacteria</taxon>
        <taxon>Pseudomonadati</taxon>
        <taxon>Pseudomonadota</taxon>
        <taxon>Gammaproteobacteria</taxon>
        <taxon>Aeromonadales</taxon>
        <taxon>Aeromonadaceae</taxon>
        <taxon>Aeromonas</taxon>
    </lineage>
</organism>
<dbReference type="NCBIfam" id="TIGR04219">
    <property type="entry name" value="OMP_w_GlyGly"/>
    <property type="match status" value="1"/>
</dbReference>